<feature type="compositionally biased region" description="Basic and acidic residues" evidence="1">
    <location>
        <begin position="350"/>
        <end position="361"/>
    </location>
</feature>
<organism evidence="2">
    <name type="scientific">marine metagenome</name>
    <dbReference type="NCBI Taxonomy" id="408172"/>
    <lineage>
        <taxon>unclassified sequences</taxon>
        <taxon>metagenomes</taxon>
        <taxon>ecological metagenomes</taxon>
    </lineage>
</organism>
<evidence type="ECO:0000256" key="1">
    <source>
        <dbReference type="SAM" id="MobiDB-lite"/>
    </source>
</evidence>
<feature type="region of interest" description="Disordered" evidence="1">
    <location>
        <begin position="337"/>
        <end position="361"/>
    </location>
</feature>
<evidence type="ECO:0008006" key="3">
    <source>
        <dbReference type="Google" id="ProtNLM"/>
    </source>
</evidence>
<protein>
    <recommendedName>
        <fullName evidence="3">Peptidase MA-like domain-containing protein</fullName>
    </recommendedName>
</protein>
<dbReference type="EMBL" id="UINC01055326">
    <property type="protein sequence ID" value="SVB74069.1"/>
    <property type="molecule type" value="Genomic_DNA"/>
</dbReference>
<accession>A0A382GGL8</accession>
<dbReference type="Gene3D" id="2.120.10.30">
    <property type="entry name" value="TolB, C-terminal domain"/>
    <property type="match status" value="1"/>
</dbReference>
<proteinExistence type="predicted"/>
<feature type="non-terminal residue" evidence="2">
    <location>
        <position position="1"/>
    </location>
</feature>
<sequence>FLHQNNLLPMNILIIKAHIHKLMIFLILSVFLYSNINYEVTWQGNGRVHSEFEWYTIKTENFNVHYHKDIESIATAGANIAEQVLPILLGQVELDSIPVIDIILTTEDEIMNGFANFTNTTFIWVDQNDAAIWLEDQKWLEQVIAHELQHIVWFNKVKTWLPEPFSLGYGGTPSWFVEGIAEYYTEDWRPYRSEINHKYNILKNSTSSMDPHHDGFSKIKLMAETYGDSSIVKLLDHRSKYKLFKFDKAFKEATGISVAQFNDHWRRTVSTYYYGYRSQKETYEDAGVVSKLPISKLGSLTSGFKFSSDSMHIAMIGKDEDDNNYLSLIIASIDTTSNNDKDKKKKEKKRKNEDKDEKEEKKKIKFNKNEIDFGRFHQSISWSKNNEYLAYSKYHYANNNSRVYDLCLYDVNSEKKEWITNDLRATYPVFTPENEIIFVSHTNSTSNLYKIDMYGVKQKKQLTFFRGDVQILTPSISKDGNELIFGMATENGNLDI</sequence>
<name>A0A382GGL8_9ZZZZ</name>
<dbReference type="InterPro" id="IPR011042">
    <property type="entry name" value="6-blade_b-propeller_TolB-like"/>
</dbReference>
<gene>
    <name evidence="2" type="ORF">METZ01_LOCUS226923</name>
</gene>
<feature type="non-terminal residue" evidence="2">
    <location>
        <position position="496"/>
    </location>
</feature>
<dbReference type="SUPFAM" id="SSF69304">
    <property type="entry name" value="Tricorn protease N-terminal domain"/>
    <property type="match status" value="1"/>
</dbReference>
<reference evidence="2" key="1">
    <citation type="submission" date="2018-05" db="EMBL/GenBank/DDBJ databases">
        <authorList>
            <person name="Lanie J.A."/>
            <person name="Ng W.-L."/>
            <person name="Kazmierczak K.M."/>
            <person name="Andrzejewski T.M."/>
            <person name="Davidsen T.M."/>
            <person name="Wayne K.J."/>
            <person name="Tettelin H."/>
            <person name="Glass J.I."/>
            <person name="Rusch D."/>
            <person name="Podicherti R."/>
            <person name="Tsui H.-C.T."/>
            <person name="Winkler M.E."/>
        </authorList>
    </citation>
    <scope>NUCLEOTIDE SEQUENCE</scope>
</reference>
<evidence type="ECO:0000313" key="2">
    <source>
        <dbReference type="EMBL" id="SVB74069.1"/>
    </source>
</evidence>
<dbReference type="AlphaFoldDB" id="A0A382GGL8"/>